<feature type="compositionally biased region" description="Low complexity" evidence="1">
    <location>
        <begin position="186"/>
        <end position="195"/>
    </location>
</feature>
<dbReference type="GeneID" id="40724569"/>
<sequence length="674" mass="74398">MSVEQIETAGSPAATTNKHTKTPSRSISLRVLPSKLRPKTTEARSRDPGQERFGSTLAPPIPQSPRIRRSSAPEEGAQTPEWRANQFTSPLESDAEFVRRTYAHFSIAGVPDDGFSDGKEYTREKSGLPAWEEDVLSRPGSTVVVSTAPTSSGQHAESSTTAVVNGVNGRPAQSRPQLTSSRSAKSVVSQRSVQPVRHDTNSNGDAPNPPVSVFNSAETALSTGTFLSTNERQRRQEVAEQRRQELLAHVDRYGFFSESPSNAHHKATLLPSSLFSAPFPKKGSKNITSQQAPLPSSLMANNTPSNGNGNGNGSSQIHKKAPAVHEARAAADTAHRQREQERIAKWARMLTVKGRDSGHNAVRFDFTNGFDRKVRRRVYKGIPDSWRSAAWSALLHYRQQTPEGRQSYTLAKPHLQTATASITEPDVTTSFERLQATPSTYDVQIDLDVPRTISGHIQFHTRYGQGQRALFHVLHAVSMLCDQCGYCQGMGPIAATLLCYFSPERAYAAMAGMHNVLNLHSTFSPGFPGLVENLYVQDQLLRKYMPQMAAVLDEQGVVASAYATKWFITLFSNSIPFETQLRVWDAWLLDGQDVISLVAVAIIWAHRGIVLRERADFETILSALSCFFVPEDDDALLFWVREALGRRDVRGTMASARQEYRRKVEAGEASALML</sequence>
<feature type="compositionally biased region" description="Polar residues" evidence="1">
    <location>
        <begin position="153"/>
        <end position="163"/>
    </location>
</feature>
<dbReference type="PANTHER" id="PTHR47219:SF9">
    <property type="entry name" value="GTPASE ACTIVATING PROTEIN AND CENTROSOME-ASSOCIATED, ISOFORM B"/>
    <property type="match status" value="1"/>
</dbReference>
<dbReference type="KEGG" id="sgra:EX895_001674"/>
<dbReference type="SUPFAM" id="SSF47923">
    <property type="entry name" value="Ypt/Rab-GAP domain of gyp1p"/>
    <property type="match status" value="2"/>
</dbReference>
<reference evidence="3 4" key="1">
    <citation type="submission" date="2019-05" db="EMBL/GenBank/DDBJ databases">
        <title>Sporisorium graminicola CBS 10092 draft sequencing and annotation.</title>
        <authorList>
            <person name="Solano-Gonzalez S."/>
            <person name="Caddick M.X."/>
            <person name="Darby A."/>
        </authorList>
    </citation>
    <scope>NUCLEOTIDE SEQUENCE [LARGE SCALE GENOMIC DNA]</scope>
    <source>
        <strain evidence="3 4">CBS 10092</strain>
    </source>
</reference>
<feature type="region of interest" description="Disordered" evidence="1">
    <location>
        <begin position="1"/>
        <end position="88"/>
    </location>
</feature>
<dbReference type="PROSITE" id="PS50086">
    <property type="entry name" value="TBC_RABGAP"/>
    <property type="match status" value="1"/>
</dbReference>
<keyword evidence="4" id="KW-1185">Reference proteome</keyword>
<feature type="compositionally biased region" description="Polar residues" evidence="1">
    <location>
        <begin position="285"/>
        <end position="304"/>
    </location>
</feature>
<feature type="region of interest" description="Disordered" evidence="1">
    <location>
        <begin position="116"/>
        <end position="214"/>
    </location>
</feature>
<dbReference type="Gene3D" id="1.10.8.270">
    <property type="entry name" value="putative rabgap domain of human tbc1 domain family member 14 like domains"/>
    <property type="match status" value="1"/>
</dbReference>
<feature type="compositionally biased region" description="Basic and acidic residues" evidence="1">
    <location>
        <begin position="116"/>
        <end position="126"/>
    </location>
</feature>
<dbReference type="InterPro" id="IPR000195">
    <property type="entry name" value="Rab-GAP-TBC_dom"/>
</dbReference>
<dbReference type="Proteomes" id="UP000306050">
    <property type="component" value="Chromosome SGRAM_12"/>
</dbReference>
<dbReference type="EMBL" id="SRRM01000005">
    <property type="protein sequence ID" value="TKY89143.1"/>
    <property type="molecule type" value="Genomic_DNA"/>
</dbReference>
<dbReference type="SMART" id="SM00164">
    <property type="entry name" value="TBC"/>
    <property type="match status" value="1"/>
</dbReference>
<dbReference type="InterPro" id="IPR035969">
    <property type="entry name" value="Rab-GAP_TBC_sf"/>
</dbReference>
<gene>
    <name evidence="3" type="ORF">EX895_001674</name>
</gene>
<comment type="caution">
    <text evidence="3">The sequence shown here is derived from an EMBL/GenBank/DDBJ whole genome shotgun (WGS) entry which is preliminary data.</text>
</comment>
<evidence type="ECO:0000313" key="3">
    <source>
        <dbReference type="EMBL" id="TKY89143.1"/>
    </source>
</evidence>
<feature type="compositionally biased region" description="Basic and acidic residues" evidence="1">
    <location>
        <begin position="323"/>
        <end position="340"/>
    </location>
</feature>
<dbReference type="RefSeq" id="XP_029741128.1">
    <property type="nucleotide sequence ID" value="XM_029882273.1"/>
</dbReference>
<feature type="domain" description="Rab-GAP TBC" evidence="2">
    <location>
        <begin position="381"/>
        <end position="591"/>
    </location>
</feature>
<dbReference type="GO" id="GO:0031267">
    <property type="term" value="F:small GTPase binding"/>
    <property type="evidence" value="ECO:0007669"/>
    <property type="project" value="TreeGrafter"/>
</dbReference>
<dbReference type="InterPro" id="IPR050302">
    <property type="entry name" value="Rab_GAP_TBC_domain"/>
</dbReference>
<accession>A0A4U7KWW5</accession>
<evidence type="ECO:0000259" key="2">
    <source>
        <dbReference type="PROSITE" id="PS50086"/>
    </source>
</evidence>
<dbReference type="Gene3D" id="1.10.472.80">
    <property type="entry name" value="Ypt/Rab-GAP domain of gyp1p, domain 3"/>
    <property type="match status" value="1"/>
</dbReference>
<protein>
    <recommendedName>
        <fullName evidence="2">Rab-GAP TBC domain-containing protein</fullName>
    </recommendedName>
</protein>
<proteinExistence type="predicted"/>
<dbReference type="PANTHER" id="PTHR47219">
    <property type="entry name" value="RAB GTPASE-ACTIVATING PROTEIN 1-LIKE"/>
    <property type="match status" value="1"/>
</dbReference>
<dbReference type="AlphaFoldDB" id="A0A4U7KWW5"/>
<dbReference type="GO" id="GO:0005096">
    <property type="term" value="F:GTPase activator activity"/>
    <property type="evidence" value="ECO:0007669"/>
    <property type="project" value="TreeGrafter"/>
</dbReference>
<evidence type="ECO:0000256" key="1">
    <source>
        <dbReference type="SAM" id="MobiDB-lite"/>
    </source>
</evidence>
<feature type="region of interest" description="Disordered" evidence="1">
    <location>
        <begin position="281"/>
        <end position="340"/>
    </location>
</feature>
<feature type="compositionally biased region" description="Basic and acidic residues" evidence="1">
    <location>
        <begin position="39"/>
        <end position="50"/>
    </location>
</feature>
<feature type="compositionally biased region" description="Low complexity" evidence="1">
    <location>
        <begin position="141"/>
        <end position="152"/>
    </location>
</feature>
<evidence type="ECO:0000313" key="4">
    <source>
        <dbReference type="Proteomes" id="UP000306050"/>
    </source>
</evidence>
<feature type="compositionally biased region" description="Polar residues" evidence="1">
    <location>
        <begin position="13"/>
        <end position="27"/>
    </location>
</feature>
<feature type="compositionally biased region" description="Polar residues" evidence="1">
    <location>
        <begin position="174"/>
        <end position="184"/>
    </location>
</feature>
<dbReference type="Pfam" id="PF00566">
    <property type="entry name" value="RabGAP-TBC"/>
    <property type="match status" value="1"/>
</dbReference>
<dbReference type="OrthoDB" id="294251at2759"/>
<dbReference type="FunFam" id="1.10.8.270:FF:000023">
    <property type="entry name" value="TBC domain-containing protein C1778.09"/>
    <property type="match status" value="1"/>
</dbReference>
<name>A0A4U7KWW5_9BASI</name>
<organism evidence="3 4">
    <name type="scientific">Sporisorium graminicola</name>
    <dbReference type="NCBI Taxonomy" id="280036"/>
    <lineage>
        <taxon>Eukaryota</taxon>
        <taxon>Fungi</taxon>
        <taxon>Dikarya</taxon>
        <taxon>Basidiomycota</taxon>
        <taxon>Ustilaginomycotina</taxon>
        <taxon>Ustilaginomycetes</taxon>
        <taxon>Ustilaginales</taxon>
        <taxon>Ustilaginaceae</taxon>
        <taxon>Sporisorium</taxon>
    </lineage>
</organism>